<feature type="compositionally biased region" description="Basic and acidic residues" evidence="1">
    <location>
        <begin position="246"/>
        <end position="259"/>
    </location>
</feature>
<evidence type="ECO:0000256" key="1">
    <source>
        <dbReference type="SAM" id="MobiDB-lite"/>
    </source>
</evidence>
<name>A0A0W0F2N9_MONRR</name>
<dbReference type="AlphaFoldDB" id="A0A0W0F2N9"/>
<dbReference type="Proteomes" id="UP000054988">
    <property type="component" value="Unassembled WGS sequence"/>
</dbReference>
<evidence type="ECO:0000313" key="2">
    <source>
        <dbReference type="EMBL" id="KTB30553.1"/>
    </source>
</evidence>
<organism evidence="2 3">
    <name type="scientific">Moniliophthora roreri</name>
    <name type="common">Frosty pod rot fungus</name>
    <name type="synonym">Monilia roreri</name>
    <dbReference type="NCBI Taxonomy" id="221103"/>
    <lineage>
        <taxon>Eukaryota</taxon>
        <taxon>Fungi</taxon>
        <taxon>Dikarya</taxon>
        <taxon>Basidiomycota</taxon>
        <taxon>Agaricomycotina</taxon>
        <taxon>Agaricomycetes</taxon>
        <taxon>Agaricomycetidae</taxon>
        <taxon>Agaricales</taxon>
        <taxon>Marasmiineae</taxon>
        <taxon>Marasmiaceae</taxon>
        <taxon>Moniliophthora</taxon>
    </lineage>
</organism>
<protein>
    <submittedName>
        <fullName evidence="2">Uncharacterized protein</fullName>
    </submittedName>
</protein>
<reference evidence="2 3" key="1">
    <citation type="submission" date="2015-12" db="EMBL/GenBank/DDBJ databases">
        <title>Draft genome sequence of Moniliophthora roreri, the causal agent of frosty pod rot of cacao.</title>
        <authorList>
            <person name="Aime M.C."/>
            <person name="Diaz-Valderrama J.R."/>
            <person name="Kijpornyongpan T."/>
            <person name="Phillips-Mora W."/>
        </authorList>
    </citation>
    <scope>NUCLEOTIDE SEQUENCE [LARGE SCALE GENOMIC DNA]</scope>
    <source>
        <strain evidence="2 3">MCA 2952</strain>
    </source>
</reference>
<evidence type="ECO:0000313" key="3">
    <source>
        <dbReference type="Proteomes" id="UP000054988"/>
    </source>
</evidence>
<dbReference type="EMBL" id="LATX01002379">
    <property type="protein sequence ID" value="KTB30553.1"/>
    <property type="molecule type" value="Genomic_DNA"/>
</dbReference>
<comment type="caution">
    <text evidence="2">The sequence shown here is derived from an EMBL/GenBank/DDBJ whole genome shotgun (WGS) entry which is preliminary data.</text>
</comment>
<accession>A0A0W0F2N9</accession>
<feature type="region of interest" description="Disordered" evidence="1">
    <location>
        <begin position="233"/>
        <end position="277"/>
    </location>
</feature>
<gene>
    <name evidence="2" type="ORF">WG66_16840</name>
</gene>
<sequence length="330" mass="37176">MAPSSMFPDTRDNDTTYNSMKAVVDRLRLDTKGTCGHHEFYFLIWNLLAFFPNPSPDYATSRTPGIISSITSILIATQMPPHNTDMQVIYRELDDASRSLNRRLQTLALLALSVYDSQCEVQSNPYVGAKFRGLALESCGAVFTIIVAAKRIQAGENSHDDTLPISDREANELQEKLHYINLCARDLTARGPLEAIIWFMLDLVQIREYRAFMRKIIVDERFCPQVSHLASRERIMERQTSNTASSDDRTPDSPLERGPDTVQESQENVLEEDTTSFDETYGSQTLISNQGNTQNNVNNTSIYNINTVNNNINIVVYTEDRGIVGSSMEA</sequence>
<proteinExistence type="predicted"/>